<reference evidence="2" key="1">
    <citation type="journal article" date="2024" name="Proc. Natl. Acad. Sci. U.S.A.">
        <title>Extraordinary preservation of gene collinearity over three hundred million years revealed in homosporous lycophytes.</title>
        <authorList>
            <person name="Li C."/>
            <person name="Wickell D."/>
            <person name="Kuo L.Y."/>
            <person name="Chen X."/>
            <person name="Nie B."/>
            <person name="Liao X."/>
            <person name="Peng D."/>
            <person name="Ji J."/>
            <person name="Jenkins J."/>
            <person name="Williams M."/>
            <person name="Shu S."/>
            <person name="Plott C."/>
            <person name="Barry K."/>
            <person name="Rajasekar S."/>
            <person name="Grimwood J."/>
            <person name="Han X."/>
            <person name="Sun S."/>
            <person name="Hou Z."/>
            <person name="He W."/>
            <person name="Dai G."/>
            <person name="Sun C."/>
            <person name="Schmutz J."/>
            <person name="Leebens-Mack J.H."/>
            <person name="Li F.W."/>
            <person name="Wang L."/>
        </authorList>
    </citation>
    <scope>NUCLEOTIDE SEQUENCE [LARGE SCALE GENOMIC DNA]</scope>
    <source>
        <strain evidence="2">cv. PW_Plant_1</strain>
    </source>
</reference>
<name>A0ACC2BGX0_DIPCM</name>
<sequence>MHLQLALAEVVFFIGSSLYMVSHDEWKNTWHKIAEYGPGFFPLSYPQMRNLVFDKCYANVKQGVETLILNHIGSSRCTIISDGWSDATMSIDKHHDGLSSW</sequence>
<comment type="caution">
    <text evidence="1">The sequence shown here is derived from an EMBL/GenBank/DDBJ whole genome shotgun (WGS) entry which is preliminary data.</text>
</comment>
<evidence type="ECO:0000313" key="1">
    <source>
        <dbReference type="EMBL" id="KAJ7528953.1"/>
    </source>
</evidence>
<keyword evidence="2" id="KW-1185">Reference proteome</keyword>
<accession>A0ACC2BGX0</accession>
<gene>
    <name evidence="1" type="ORF">O6H91_15G026800</name>
</gene>
<proteinExistence type="predicted"/>
<dbReference type="Proteomes" id="UP001162992">
    <property type="component" value="Chromosome 15"/>
</dbReference>
<evidence type="ECO:0000313" key="2">
    <source>
        <dbReference type="Proteomes" id="UP001162992"/>
    </source>
</evidence>
<dbReference type="EMBL" id="CM055106">
    <property type="protein sequence ID" value="KAJ7528953.1"/>
    <property type="molecule type" value="Genomic_DNA"/>
</dbReference>
<protein>
    <submittedName>
        <fullName evidence="1">Uncharacterized protein</fullName>
    </submittedName>
</protein>
<organism evidence="1 2">
    <name type="scientific">Diphasiastrum complanatum</name>
    <name type="common">Issler's clubmoss</name>
    <name type="synonym">Lycopodium complanatum</name>
    <dbReference type="NCBI Taxonomy" id="34168"/>
    <lineage>
        <taxon>Eukaryota</taxon>
        <taxon>Viridiplantae</taxon>
        <taxon>Streptophyta</taxon>
        <taxon>Embryophyta</taxon>
        <taxon>Tracheophyta</taxon>
        <taxon>Lycopodiopsida</taxon>
        <taxon>Lycopodiales</taxon>
        <taxon>Lycopodiaceae</taxon>
        <taxon>Lycopodioideae</taxon>
        <taxon>Diphasiastrum</taxon>
    </lineage>
</organism>